<dbReference type="HOGENOM" id="CLU_050376_0_0_9"/>
<dbReference type="OrthoDB" id="5808629at2"/>
<protein>
    <submittedName>
        <fullName evidence="1">Glycine/sarcosine/betaine reductase complex protein B alpha and beta subunits</fullName>
    </submittedName>
</protein>
<evidence type="ECO:0000313" key="2">
    <source>
        <dbReference type="Proteomes" id="UP000001661"/>
    </source>
</evidence>
<evidence type="ECO:0000313" key="1">
    <source>
        <dbReference type="EMBL" id="ADL13759.1"/>
    </source>
</evidence>
<sequence length="443" mass="48806">MRLEIDNFPVEEMQFGDETSYNDGLLTINKEEALEVVKKDEHITEADIVFARPGEDKRIVPVKEAVEPRYKEDEGAVFPGVTDDVESVGSGKTKALKNCSVLGVGKHWGSFGDGLIDMSGEGAKYTYFSGLNNICLVADTDEEFERHEQQKKNHAIRWATHRLAKYLATAVKDLEAEEESVEEFELAPITKRDDKTSDLPSVVYVMQPQSQMEEMGYNDLVYGWDMNHVVPTFMHPNEILDGAMISGSFMPCSSKWATYDFQNCPTIKKLYEQHGETINFLGVIMSNLNVNLEEKERSAIFVAQIAKSLGADGAILTEEGYGNPDADFIGCFEALEDAGVKTVGLTNECTGRDGKSQPLVALDDKADAIVSTGNVSALIELPPMETVIGELEALARDGLAGGWPDDDELGSSVKEDGSIIMENNSMFCGDQIIGWSTKTMKEF</sequence>
<dbReference type="EMBL" id="CP002105">
    <property type="protein sequence ID" value="ADL13759.1"/>
    <property type="molecule type" value="Genomic_DNA"/>
</dbReference>
<dbReference type="eggNOG" id="ENOG502Z7RC">
    <property type="taxonomic scope" value="Bacteria"/>
</dbReference>
<organism evidence="1 2">
    <name type="scientific">Acetohalobium arabaticum (strain ATCC 49924 / DSM 5501 / Z-7288)</name>
    <dbReference type="NCBI Taxonomy" id="574087"/>
    <lineage>
        <taxon>Bacteria</taxon>
        <taxon>Bacillati</taxon>
        <taxon>Bacillota</taxon>
        <taxon>Clostridia</taxon>
        <taxon>Halanaerobiales</taxon>
        <taxon>Halobacteroidaceae</taxon>
        <taxon>Acetohalobium</taxon>
    </lineage>
</organism>
<gene>
    <name evidence="1" type="ordered locus">Acear_2274</name>
</gene>
<dbReference type="RefSeq" id="WP_013279200.1">
    <property type="nucleotide sequence ID" value="NC_014378.1"/>
</dbReference>
<dbReference type="STRING" id="574087.Acear_2274"/>
<proteinExistence type="predicted"/>
<keyword evidence="2" id="KW-1185">Reference proteome</keyword>
<dbReference type="AlphaFoldDB" id="D9QUF8"/>
<dbReference type="GO" id="GO:0050485">
    <property type="term" value="F:oxidoreductase activity, acting on X-H and Y-H to form an X-Y bond, with a disulfide as acceptor"/>
    <property type="evidence" value="ECO:0007669"/>
    <property type="project" value="InterPro"/>
</dbReference>
<dbReference type="InterPro" id="IPR015417">
    <property type="entry name" value="Gly_reductase_pB_sua/b"/>
</dbReference>
<dbReference type="Proteomes" id="UP000001661">
    <property type="component" value="Chromosome"/>
</dbReference>
<dbReference type="Pfam" id="PF09338">
    <property type="entry name" value="Gly_reductase"/>
    <property type="match status" value="1"/>
</dbReference>
<dbReference type="KEGG" id="aar:Acear_2274"/>
<accession>D9QUF8</accession>
<name>D9QUF8_ACEAZ</name>
<reference evidence="1 2" key="1">
    <citation type="journal article" date="2010" name="Stand. Genomic Sci.">
        <title>Complete genome sequence of Acetohalobium arabaticum type strain (Z-7288).</title>
        <authorList>
            <person name="Sikorski J."/>
            <person name="Lapidus A."/>
            <person name="Chertkov O."/>
            <person name="Lucas S."/>
            <person name="Copeland A."/>
            <person name="Glavina Del Rio T."/>
            <person name="Nolan M."/>
            <person name="Tice H."/>
            <person name="Cheng J.F."/>
            <person name="Han C."/>
            <person name="Brambilla E."/>
            <person name="Pitluck S."/>
            <person name="Liolios K."/>
            <person name="Ivanova N."/>
            <person name="Mavromatis K."/>
            <person name="Mikhailova N."/>
            <person name="Pati A."/>
            <person name="Bruce D."/>
            <person name="Detter C."/>
            <person name="Tapia R."/>
            <person name="Goodwin L."/>
            <person name="Chen A."/>
            <person name="Palaniappan K."/>
            <person name="Land M."/>
            <person name="Hauser L."/>
            <person name="Chang Y.J."/>
            <person name="Jeffries C.D."/>
            <person name="Rohde M."/>
            <person name="Goker M."/>
            <person name="Spring S."/>
            <person name="Woyke T."/>
            <person name="Bristow J."/>
            <person name="Eisen J.A."/>
            <person name="Markowitz V."/>
            <person name="Hugenholtz P."/>
            <person name="Kyrpides N.C."/>
            <person name="Klenk H.P."/>
        </authorList>
    </citation>
    <scope>NUCLEOTIDE SEQUENCE [LARGE SCALE GENOMIC DNA]</scope>
    <source>
        <strain evidence="2">ATCC 49924 / DSM 5501 / Z-7288</strain>
    </source>
</reference>